<protein>
    <submittedName>
        <fullName evidence="10">Adhesion G protein-coupled receptor G1</fullName>
    </submittedName>
</protein>
<dbReference type="OrthoDB" id="8951579at2759"/>
<dbReference type="Proteomes" id="UP000264820">
    <property type="component" value="Unplaced"/>
</dbReference>
<dbReference type="RefSeq" id="XP_019722286.1">
    <property type="nucleotide sequence ID" value="XM_019866727.1"/>
</dbReference>
<dbReference type="Pfam" id="PF00002">
    <property type="entry name" value="7tm_2"/>
    <property type="match status" value="1"/>
</dbReference>
<reference evidence="10" key="2">
    <citation type="submission" date="2025-09" db="UniProtKB">
        <authorList>
            <consortium name="Ensembl"/>
        </authorList>
    </citation>
    <scope>IDENTIFICATION</scope>
</reference>
<dbReference type="InterPro" id="IPR046338">
    <property type="entry name" value="GAIN_dom_sf"/>
</dbReference>
<dbReference type="PANTHER" id="PTHR12011:SF435">
    <property type="entry name" value="ADHESION G PROTEIN-COUPLED RECEPTOR G1-RELATED"/>
    <property type="match status" value="1"/>
</dbReference>
<evidence type="ECO:0000256" key="6">
    <source>
        <dbReference type="SAM" id="Phobius"/>
    </source>
</evidence>
<feature type="transmembrane region" description="Helical" evidence="6">
    <location>
        <begin position="357"/>
        <end position="383"/>
    </location>
</feature>
<dbReference type="Pfam" id="PF01825">
    <property type="entry name" value="GPS"/>
    <property type="match status" value="1"/>
</dbReference>
<dbReference type="PANTHER" id="PTHR12011">
    <property type="entry name" value="ADHESION G-PROTEIN COUPLED RECEPTOR"/>
    <property type="match status" value="1"/>
</dbReference>
<keyword evidence="5" id="KW-1015">Disulfide bond</keyword>
<evidence type="ECO:0000259" key="8">
    <source>
        <dbReference type="PROSITE" id="PS50221"/>
    </source>
</evidence>
<dbReference type="OMA" id="CVWVGAL"/>
<dbReference type="GeneTree" id="ENSGT00940000154285"/>
<dbReference type="GeneID" id="109513962"/>
<dbReference type="SMART" id="SM00303">
    <property type="entry name" value="GPS"/>
    <property type="match status" value="1"/>
</dbReference>
<dbReference type="PROSITE" id="PS50261">
    <property type="entry name" value="G_PROTEIN_RECEP_F2_4"/>
    <property type="match status" value="1"/>
</dbReference>
<feature type="transmembrane region" description="Helical" evidence="6">
    <location>
        <begin position="465"/>
        <end position="483"/>
    </location>
</feature>
<dbReference type="FunFam" id="1.20.1070.10:FF:000493">
    <property type="entry name" value="Adhesion G protein-coupled receptor G1"/>
    <property type="match status" value="1"/>
</dbReference>
<evidence type="ECO:0000313" key="11">
    <source>
        <dbReference type="Proteomes" id="UP000264820"/>
    </source>
</evidence>
<feature type="transmembrane region" description="Helical" evidence="6">
    <location>
        <begin position="395"/>
        <end position="419"/>
    </location>
</feature>
<dbReference type="InterPro" id="IPR000832">
    <property type="entry name" value="GPCR_2_secretin-like"/>
</dbReference>
<feature type="domain" description="G-protein coupled receptors family 2 profile 2" evidence="9">
    <location>
        <begin position="360"/>
        <end position="609"/>
    </location>
</feature>
<evidence type="ECO:0000256" key="1">
    <source>
        <dbReference type="ARBA" id="ARBA00004141"/>
    </source>
</evidence>
<dbReference type="GO" id="GO:0005886">
    <property type="term" value="C:plasma membrane"/>
    <property type="evidence" value="ECO:0007669"/>
    <property type="project" value="TreeGrafter"/>
</dbReference>
<feature type="transmembrane region" description="Helical" evidence="6">
    <location>
        <begin position="585"/>
        <end position="607"/>
    </location>
</feature>
<dbReference type="InterPro" id="IPR017981">
    <property type="entry name" value="GPCR_2-like_7TM"/>
</dbReference>
<evidence type="ECO:0000256" key="3">
    <source>
        <dbReference type="ARBA" id="ARBA00022989"/>
    </source>
</evidence>
<feature type="signal peptide" evidence="7">
    <location>
        <begin position="1"/>
        <end position="24"/>
    </location>
</feature>
<dbReference type="PROSITE" id="PS50221">
    <property type="entry name" value="GAIN_B"/>
    <property type="match status" value="1"/>
</dbReference>
<feature type="domain" description="GAIN-B" evidence="8">
    <location>
        <begin position="194"/>
        <end position="353"/>
    </location>
</feature>
<dbReference type="GO" id="GO:0007189">
    <property type="term" value="P:adenylate cyclase-activating G protein-coupled receptor signaling pathway"/>
    <property type="evidence" value="ECO:0007669"/>
    <property type="project" value="TreeGrafter"/>
</dbReference>
<evidence type="ECO:0000256" key="4">
    <source>
        <dbReference type="ARBA" id="ARBA00023136"/>
    </source>
</evidence>
<dbReference type="RefSeq" id="XP_019722287.1">
    <property type="nucleotide sequence ID" value="XM_019866728.1"/>
</dbReference>
<evidence type="ECO:0000259" key="9">
    <source>
        <dbReference type="PROSITE" id="PS50261"/>
    </source>
</evidence>
<dbReference type="InterPro" id="IPR000203">
    <property type="entry name" value="GPS"/>
</dbReference>
<evidence type="ECO:0000313" key="10">
    <source>
        <dbReference type="Ensembl" id="ENSHCOP00000000830.1"/>
    </source>
</evidence>
<proteinExistence type="predicted"/>
<reference evidence="10" key="1">
    <citation type="submission" date="2025-08" db="UniProtKB">
        <authorList>
            <consortium name="Ensembl"/>
        </authorList>
    </citation>
    <scope>IDENTIFICATION</scope>
</reference>
<feature type="transmembrane region" description="Helical" evidence="6">
    <location>
        <begin position="526"/>
        <end position="545"/>
    </location>
</feature>
<dbReference type="Gene3D" id="2.60.220.50">
    <property type="match status" value="1"/>
</dbReference>
<evidence type="ECO:0000256" key="5">
    <source>
        <dbReference type="ARBA" id="ARBA00023157"/>
    </source>
</evidence>
<dbReference type="AlphaFoldDB" id="A0A3Q2X9F9"/>
<keyword evidence="7" id="KW-0732">Signal</keyword>
<dbReference type="GO" id="GO:0007166">
    <property type="term" value="P:cell surface receptor signaling pathway"/>
    <property type="evidence" value="ECO:0007669"/>
    <property type="project" value="InterPro"/>
</dbReference>
<feature type="transmembrane region" description="Helical" evidence="6">
    <location>
        <begin position="439"/>
        <end position="458"/>
    </location>
</feature>
<dbReference type="InterPro" id="IPR057244">
    <property type="entry name" value="GAIN_B"/>
</dbReference>
<dbReference type="Ensembl" id="ENSHCOT00000013130.1">
    <property type="protein sequence ID" value="ENSHCOP00000000830.1"/>
    <property type="gene ID" value="ENSHCOG00000001699.1"/>
</dbReference>
<sequence length="647" mass="72231">MEAPLAKRLAGLSVFIFLLSQVSCDRDLHFCGTWRHGHHPLSLNFDISPGCGQIIIAANESSLAVRGQIAAQCRRSSTHQLIRQALDSDGQSRFCLYWEPLQDQLKLQVGMRNFTLCWPSGMPDSCCTYLSYSSNAPEATYGIADGLIENDIVTRKTLTAYAFDGTAVKCATFCSKQSSGGAQVHVTDQASVEALCALSSEVELKDGFRGMNINPPRVKGIAPESTTPTIHLPPALKQAAKNSSKVVYTFFKNNSMFQEGLKEVRVLDDVVEISVDNQVIQNLTEPIRIGFHHDVIPKTHSRTCVSWDTRKDPMRVKWSVEGCKTQQRGEKHTDCLCDHLTYFTVLVQLEPRPVRHLLALTVITSLGCATSFVSGIALIVFLCRRRRAKDPSTPIHLGLAVSLTFLNVLFFFTGVLANAGGQELCVLIGAGLHYALLSAFSWMGIEVFHTFWLVYVVFRPSPKLYVWNLVGFILPAIPVIILARVDDIYGLREVASSEDEDNPFLMCWMKPNPTALLAHHLTNTTMLALLVSAGLVMLLLVYREIRTRDEWQKNRVAFLSIWGLSCLFGTTWGLAFLDFGPFSDFILFLSCILNSFQGFLLMLRFFMLDWMRKHAVRIKESPAKVCHMPTSPSTISQEPLEPLCPRS</sequence>
<feature type="transmembrane region" description="Helical" evidence="6">
    <location>
        <begin position="557"/>
        <end position="579"/>
    </location>
</feature>
<keyword evidence="4 6" id="KW-0472">Membrane</keyword>
<evidence type="ECO:0000256" key="2">
    <source>
        <dbReference type="ARBA" id="ARBA00022692"/>
    </source>
</evidence>
<dbReference type="Gene3D" id="1.20.1070.10">
    <property type="entry name" value="Rhodopsin 7-helix transmembrane proteins"/>
    <property type="match status" value="1"/>
</dbReference>
<keyword evidence="3 6" id="KW-1133">Transmembrane helix</keyword>
<feature type="chain" id="PRO_5018700090" evidence="7">
    <location>
        <begin position="25"/>
        <end position="647"/>
    </location>
</feature>
<evidence type="ECO:0000256" key="7">
    <source>
        <dbReference type="SAM" id="SignalP"/>
    </source>
</evidence>
<dbReference type="GO" id="GO:0004930">
    <property type="term" value="F:G protein-coupled receptor activity"/>
    <property type="evidence" value="ECO:0007669"/>
    <property type="project" value="InterPro"/>
</dbReference>
<organism evidence="10 11">
    <name type="scientific">Hippocampus comes</name>
    <name type="common">Tiger tail seahorse</name>
    <dbReference type="NCBI Taxonomy" id="109280"/>
    <lineage>
        <taxon>Eukaryota</taxon>
        <taxon>Metazoa</taxon>
        <taxon>Chordata</taxon>
        <taxon>Craniata</taxon>
        <taxon>Vertebrata</taxon>
        <taxon>Euteleostomi</taxon>
        <taxon>Actinopterygii</taxon>
        <taxon>Neopterygii</taxon>
        <taxon>Teleostei</taxon>
        <taxon>Neoteleostei</taxon>
        <taxon>Acanthomorphata</taxon>
        <taxon>Syngnathiaria</taxon>
        <taxon>Syngnathiformes</taxon>
        <taxon>Syngnathoidei</taxon>
        <taxon>Syngnathidae</taxon>
        <taxon>Hippocampus</taxon>
    </lineage>
</organism>
<keyword evidence="11" id="KW-1185">Reference proteome</keyword>
<name>A0A3Q2X9F9_HIPCM</name>
<accession>A0A3Q2X9F9</accession>
<dbReference type="STRING" id="109280.ENSHCOP00000000830"/>
<keyword evidence="2 6" id="KW-0812">Transmembrane</keyword>
<comment type="subcellular location">
    <subcellularLocation>
        <location evidence="1">Membrane</location>
        <topology evidence="1">Multi-pass membrane protein</topology>
    </subcellularLocation>
</comment>